<feature type="compositionally biased region" description="Polar residues" evidence="1">
    <location>
        <begin position="47"/>
        <end position="60"/>
    </location>
</feature>
<name>A0A7J6G4F4_CANSA</name>
<dbReference type="EMBL" id="JAATIP010000083">
    <property type="protein sequence ID" value="KAF4376939.1"/>
    <property type="molecule type" value="Genomic_DNA"/>
</dbReference>
<sequence length="260" mass="29359">MPCPDAPAANIKPAVSKASQAQNGLIPPDIEPGISHQQHSKSVELTEPSNPIQIPAATTTKKGRHIHKPDRVEVHQPGHASSGPYFPATVIRSPVKMKANVTILYVEYGSPHPVENPLREIVNADNVRPLLRAEQVVFDAGDDVEFFFRNRWFRGVVVSMNEDKLRYTVRLHDSTRSIAIVCLHRNLRLHREWNNGAWNPPLPKERTKRTIPIGKDPLKVKEKSMKVKISALIKDNSLERCSKTLKNIVKEDIFKDEYVV</sequence>
<dbReference type="InterPro" id="IPR014002">
    <property type="entry name" value="Agenet_dom_plant"/>
</dbReference>
<reference evidence="3 4" key="1">
    <citation type="journal article" date="2020" name="bioRxiv">
        <title>Sequence and annotation of 42 cannabis genomes reveals extensive copy number variation in cannabinoid synthesis and pathogen resistance genes.</title>
        <authorList>
            <person name="Mckernan K.J."/>
            <person name="Helbert Y."/>
            <person name="Kane L.T."/>
            <person name="Ebling H."/>
            <person name="Zhang L."/>
            <person name="Liu B."/>
            <person name="Eaton Z."/>
            <person name="Mclaughlin S."/>
            <person name="Kingan S."/>
            <person name="Baybayan P."/>
            <person name="Concepcion G."/>
            <person name="Jordan M."/>
            <person name="Riva A."/>
            <person name="Barbazuk W."/>
            <person name="Harkins T."/>
        </authorList>
    </citation>
    <scope>NUCLEOTIDE SEQUENCE [LARGE SCALE GENOMIC DNA]</scope>
    <source>
        <strain evidence="4">cv. Jamaican Lion 4</strain>
        <tissue evidence="3">Leaf</tissue>
    </source>
</reference>
<proteinExistence type="predicted"/>
<feature type="domain" description="Agenet" evidence="2">
    <location>
        <begin position="136"/>
        <end position="195"/>
    </location>
</feature>
<protein>
    <recommendedName>
        <fullName evidence="2">Agenet domain-containing protein</fullName>
    </recommendedName>
</protein>
<evidence type="ECO:0000256" key="1">
    <source>
        <dbReference type="SAM" id="MobiDB-lite"/>
    </source>
</evidence>
<dbReference type="PANTHER" id="PTHR31917:SF147">
    <property type="entry name" value="AGENET DOMAIN-CONTAINING PROTEIN"/>
    <property type="match status" value="1"/>
</dbReference>
<evidence type="ECO:0000259" key="2">
    <source>
        <dbReference type="SMART" id="SM00743"/>
    </source>
</evidence>
<feature type="region of interest" description="Disordered" evidence="1">
    <location>
        <begin position="1"/>
        <end position="85"/>
    </location>
</feature>
<dbReference type="SMART" id="SM00743">
    <property type="entry name" value="Agenet"/>
    <property type="match status" value="1"/>
</dbReference>
<dbReference type="InterPro" id="IPR008395">
    <property type="entry name" value="Agenet-like_dom"/>
</dbReference>
<evidence type="ECO:0000313" key="4">
    <source>
        <dbReference type="Proteomes" id="UP000525078"/>
    </source>
</evidence>
<comment type="caution">
    <text evidence="3">The sequence shown here is derived from an EMBL/GenBank/DDBJ whole genome shotgun (WGS) entry which is preliminary data.</text>
</comment>
<accession>A0A7J6G4F4</accession>
<dbReference type="AlphaFoldDB" id="A0A7J6G4F4"/>
<dbReference type="Pfam" id="PF05641">
    <property type="entry name" value="Agenet"/>
    <property type="match status" value="2"/>
</dbReference>
<gene>
    <name evidence="3" type="ORF">F8388_022655</name>
</gene>
<dbReference type="PANTHER" id="PTHR31917">
    <property type="entry name" value="AGENET DOMAIN-CONTAINING PROTEIN-RELATED"/>
    <property type="match status" value="1"/>
</dbReference>
<dbReference type="Proteomes" id="UP000525078">
    <property type="component" value="Unassembled WGS sequence"/>
</dbReference>
<evidence type="ECO:0000313" key="3">
    <source>
        <dbReference type="EMBL" id="KAF4376939.1"/>
    </source>
</evidence>
<organism evidence="3 4">
    <name type="scientific">Cannabis sativa</name>
    <name type="common">Hemp</name>
    <name type="synonym">Marijuana</name>
    <dbReference type="NCBI Taxonomy" id="3483"/>
    <lineage>
        <taxon>Eukaryota</taxon>
        <taxon>Viridiplantae</taxon>
        <taxon>Streptophyta</taxon>
        <taxon>Embryophyta</taxon>
        <taxon>Tracheophyta</taxon>
        <taxon>Spermatophyta</taxon>
        <taxon>Magnoliopsida</taxon>
        <taxon>eudicotyledons</taxon>
        <taxon>Gunneridae</taxon>
        <taxon>Pentapetalae</taxon>
        <taxon>rosids</taxon>
        <taxon>fabids</taxon>
        <taxon>Rosales</taxon>
        <taxon>Cannabaceae</taxon>
        <taxon>Cannabis</taxon>
    </lineage>
</organism>